<evidence type="ECO:0000313" key="10">
    <source>
        <dbReference type="EMBL" id="MEQ2473277.1"/>
    </source>
</evidence>
<feature type="transmembrane region" description="Helical" evidence="9">
    <location>
        <begin position="254"/>
        <end position="270"/>
    </location>
</feature>
<feature type="transmembrane region" description="Helical" evidence="9">
    <location>
        <begin position="76"/>
        <end position="93"/>
    </location>
</feature>
<dbReference type="EMBL" id="JBBMFE010000012">
    <property type="protein sequence ID" value="MEQ2473277.1"/>
    <property type="molecule type" value="Genomic_DNA"/>
</dbReference>
<dbReference type="PANTHER" id="PTHR32196">
    <property type="entry name" value="ABC TRANSPORTER PERMEASE PROTEIN YPHD-RELATED-RELATED"/>
    <property type="match status" value="1"/>
</dbReference>
<feature type="transmembrane region" description="Helical" evidence="9">
    <location>
        <begin position="44"/>
        <end position="64"/>
    </location>
</feature>
<keyword evidence="7 9" id="KW-0472">Membrane</keyword>
<accession>A0ABV1FJM0</accession>
<dbReference type="RefSeq" id="WP_349165004.1">
    <property type="nucleotide sequence ID" value="NZ_JBBMFE010000012.1"/>
</dbReference>
<feature type="transmembrane region" description="Helical" evidence="9">
    <location>
        <begin position="300"/>
        <end position="317"/>
    </location>
</feature>
<keyword evidence="2" id="KW-0813">Transport</keyword>
<feature type="transmembrane region" description="Helical" evidence="9">
    <location>
        <begin position="170"/>
        <end position="189"/>
    </location>
</feature>
<gene>
    <name evidence="10" type="ORF">WMO29_12390</name>
</gene>
<feature type="transmembrane region" description="Helical" evidence="9">
    <location>
        <begin position="220"/>
        <end position="239"/>
    </location>
</feature>
<feature type="transmembrane region" description="Helical" evidence="9">
    <location>
        <begin position="99"/>
        <end position="123"/>
    </location>
</feature>
<sequence length="328" mass="34880">MKEKQKTNKSGFLVKVLLNPEIGILIPILIICVVTTMIKPNFLTWKYISSILVGSIFIGAATLGECLIIMCGEIDMSLGFCGCLAGVMMGIAASEWGLPLIPCILLCLATGAVVGLVNGLCVCKLGLSSWITTLATQFICQGLAVTISQGQPMSIASLGTGAFTRAKPLGLNWLFFIFVLMILALDVLLRRTRYGYYLKSVGGNQDASVMAGINAKRIKIIAFILAGLFAAMGGLFDVLNSGASNAAFGNGREFRAIICCAIGGISMTGGAGSSFGVALGVLLFHTLWYCLRILDVNTNLQLVLIGLILVLSVIMDIQRKKIEARKLV</sequence>
<evidence type="ECO:0000256" key="2">
    <source>
        <dbReference type="ARBA" id="ARBA00022448"/>
    </source>
</evidence>
<organism evidence="10 11">
    <name type="scientific">Laedolimicola intestinihominis</name>
    <dbReference type="NCBI Taxonomy" id="3133166"/>
    <lineage>
        <taxon>Bacteria</taxon>
        <taxon>Bacillati</taxon>
        <taxon>Bacillota</taxon>
        <taxon>Clostridia</taxon>
        <taxon>Lachnospirales</taxon>
        <taxon>Lachnospiraceae</taxon>
        <taxon>Laedolimicola</taxon>
    </lineage>
</organism>
<dbReference type="PANTHER" id="PTHR32196:SF71">
    <property type="entry name" value="AUTOINDUCER 2 IMPORT SYSTEM PERMEASE PROTEIN LSRD"/>
    <property type="match status" value="1"/>
</dbReference>
<evidence type="ECO:0000256" key="6">
    <source>
        <dbReference type="ARBA" id="ARBA00022989"/>
    </source>
</evidence>
<evidence type="ECO:0000256" key="8">
    <source>
        <dbReference type="ARBA" id="ARBA00039381"/>
    </source>
</evidence>
<evidence type="ECO:0000256" key="3">
    <source>
        <dbReference type="ARBA" id="ARBA00022475"/>
    </source>
</evidence>
<evidence type="ECO:0000256" key="4">
    <source>
        <dbReference type="ARBA" id="ARBA00022519"/>
    </source>
</evidence>
<feature type="transmembrane region" description="Helical" evidence="9">
    <location>
        <begin position="130"/>
        <end position="150"/>
    </location>
</feature>
<dbReference type="InterPro" id="IPR001851">
    <property type="entry name" value="ABC_transp_permease"/>
</dbReference>
<evidence type="ECO:0000256" key="1">
    <source>
        <dbReference type="ARBA" id="ARBA00004651"/>
    </source>
</evidence>
<name>A0ABV1FJM0_9FIRM</name>
<comment type="caution">
    <text evidence="10">The sequence shown here is derived from an EMBL/GenBank/DDBJ whole genome shotgun (WGS) entry which is preliminary data.</text>
</comment>
<feature type="transmembrane region" description="Helical" evidence="9">
    <location>
        <begin position="12"/>
        <end position="38"/>
    </location>
</feature>
<keyword evidence="4" id="KW-0997">Cell inner membrane</keyword>
<evidence type="ECO:0000256" key="7">
    <source>
        <dbReference type="ARBA" id="ARBA00023136"/>
    </source>
</evidence>
<keyword evidence="11" id="KW-1185">Reference proteome</keyword>
<evidence type="ECO:0000256" key="9">
    <source>
        <dbReference type="SAM" id="Phobius"/>
    </source>
</evidence>
<dbReference type="Proteomes" id="UP001438008">
    <property type="component" value="Unassembled WGS sequence"/>
</dbReference>
<proteinExistence type="predicted"/>
<reference evidence="10 11" key="1">
    <citation type="submission" date="2024-03" db="EMBL/GenBank/DDBJ databases">
        <title>Human intestinal bacterial collection.</title>
        <authorList>
            <person name="Pauvert C."/>
            <person name="Hitch T.C.A."/>
            <person name="Clavel T."/>
        </authorList>
    </citation>
    <scope>NUCLEOTIDE SEQUENCE [LARGE SCALE GENOMIC DNA]</scope>
    <source>
        <strain evidence="10 11">CLA-AA-H132</strain>
    </source>
</reference>
<dbReference type="Pfam" id="PF02653">
    <property type="entry name" value="BPD_transp_2"/>
    <property type="match status" value="1"/>
</dbReference>
<dbReference type="CDD" id="cd06579">
    <property type="entry name" value="TM_PBP1_transp_AraH_like"/>
    <property type="match status" value="1"/>
</dbReference>
<protein>
    <recommendedName>
        <fullName evidence="8">Autoinducer 2 import system permease protein LsrD</fullName>
    </recommendedName>
</protein>
<evidence type="ECO:0000313" key="11">
    <source>
        <dbReference type="Proteomes" id="UP001438008"/>
    </source>
</evidence>
<keyword evidence="3" id="KW-1003">Cell membrane</keyword>
<evidence type="ECO:0000256" key="5">
    <source>
        <dbReference type="ARBA" id="ARBA00022692"/>
    </source>
</evidence>
<comment type="subcellular location">
    <subcellularLocation>
        <location evidence="1">Cell membrane</location>
        <topology evidence="1">Multi-pass membrane protein</topology>
    </subcellularLocation>
</comment>
<keyword evidence="5 9" id="KW-0812">Transmembrane</keyword>
<keyword evidence="6 9" id="KW-1133">Transmembrane helix</keyword>